<keyword evidence="2" id="KW-1185">Reference proteome</keyword>
<comment type="caution">
    <text evidence="1">The sequence shown here is derived from an EMBL/GenBank/DDBJ whole genome shotgun (WGS) entry which is preliminary data.</text>
</comment>
<organism evidence="1 2">
    <name type="scientific">Rossellomorea marisflavi</name>
    <dbReference type="NCBI Taxonomy" id="189381"/>
    <lineage>
        <taxon>Bacteria</taxon>
        <taxon>Bacillati</taxon>
        <taxon>Bacillota</taxon>
        <taxon>Bacilli</taxon>
        <taxon>Bacillales</taxon>
        <taxon>Bacillaceae</taxon>
        <taxon>Rossellomorea</taxon>
    </lineage>
</organism>
<dbReference type="OrthoDB" id="2894826at2"/>
<dbReference type="Proteomes" id="UP000037405">
    <property type="component" value="Unassembled WGS sequence"/>
</dbReference>
<accession>A0A0M0G1M8</accession>
<dbReference type="EMBL" id="LGUE01000006">
    <property type="protein sequence ID" value="KON83381.1"/>
    <property type="molecule type" value="Genomic_DNA"/>
</dbReference>
<reference evidence="2" key="1">
    <citation type="submission" date="2015-07" db="EMBL/GenBank/DDBJ databases">
        <title>Fjat-14235 jcm11544.</title>
        <authorList>
            <person name="Liu B."/>
            <person name="Wang J."/>
            <person name="Zhu Y."/>
            <person name="Liu G."/>
            <person name="Chen Q."/>
            <person name="Chen Z."/>
            <person name="Lan J."/>
            <person name="Che J."/>
            <person name="Ge C."/>
            <person name="Shi H."/>
            <person name="Pan Z."/>
            <person name="Liu X."/>
        </authorList>
    </citation>
    <scope>NUCLEOTIDE SEQUENCE [LARGE SCALE GENOMIC DNA]</scope>
    <source>
        <strain evidence="2">JCM 11544</strain>
    </source>
</reference>
<evidence type="ECO:0000313" key="1">
    <source>
        <dbReference type="EMBL" id="KON83381.1"/>
    </source>
</evidence>
<protein>
    <submittedName>
        <fullName evidence="1">Uncharacterized protein</fullName>
    </submittedName>
</protein>
<gene>
    <name evidence="1" type="ORF">AF331_17975</name>
</gene>
<dbReference type="AlphaFoldDB" id="A0A0M0G1M8"/>
<dbReference type="RefSeq" id="WP_053429435.1">
    <property type="nucleotide sequence ID" value="NZ_LGUE01000006.1"/>
</dbReference>
<evidence type="ECO:0000313" key="2">
    <source>
        <dbReference type="Proteomes" id="UP000037405"/>
    </source>
</evidence>
<proteinExistence type="predicted"/>
<dbReference type="PATRIC" id="fig|189381.12.peg.3919"/>
<name>A0A0M0G1M8_9BACI</name>
<sequence>MDKRIKEFFGNQPVMFIKFSDNIDNLISLQQGNLYMNNLKFFVDLEEKTGIPGMGDKLETLNVINDVELSFYIPGTEQLVAKTKARKANFRYEDALYKPVFCLFAVTVDMLEIYEESETEVKLKINFTNDLINKMRSEFGTHALVISPPHFSEQLEKSFNQNGYDYSGRFVEYIDTNINQQRRLEAFANQDISLFFFKDHGFKHQNEFRIVILNKDEEKAIIENIGSLTEGSILLKTEDLINFDLPVLNMKFKE</sequence>